<protein>
    <recommendedName>
        <fullName evidence="20">Ubiquitin carboxyl-terminal hydrolase</fullName>
        <ecNumber evidence="20">3.4.19.12</ecNumber>
    </recommendedName>
</protein>
<comment type="function">
    <text evidence="17">Specifically deubiquitinates 'Lys-120' of histone H2A (H2AK119Ub), a specific tag for epigenetic transcriptional repression, thereby acting as a coactivator. Deubiquitination of histone H2A is a prerequisite for subsequent phosphorylation at 'Ser-11' of histone H3 (H3S10ph), and is required for chromosome segregation when cells enter into mitosis. In resting B- and T-lymphocytes, phosphorylation by AURKB leads to enhance its activity, thereby maintaining transcription in resting lymphocytes. Regulates Hox gene expression via histone H2A deubiquitination. Prefers nucleosomal substrates. Does not deubiquitinate histone H2B. Also deubiquitinates non-histone proteins, such as ribosomal protein RPS27A: deubiquitination of monoubiquitinated RPS27A promotes maturation of the 40S ribosomal subunit. Also mediates deubiquitination of tektin proteins (TEKT1, TEKT2, TEK3, TEKT4 and TEKT5), promoting their stability.</text>
</comment>
<keyword evidence="6" id="KW-0498">Mitosis</keyword>
<dbReference type="GO" id="GO:0140950">
    <property type="term" value="F:histone H2A deubiquitinase activity"/>
    <property type="evidence" value="ECO:0007669"/>
    <property type="project" value="UniProtKB-ARBA"/>
</dbReference>
<keyword evidence="12" id="KW-0805">Transcription regulation</keyword>
<keyword evidence="2" id="KW-0132">Cell division</keyword>
<dbReference type="Ensembl" id="ENSMMNT00015004847.1">
    <property type="protein sequence ID" value="ENSMMNP00015004405.1"/>
    <property type="gene ID" value="ENSMMNG00015003295.1"/>
</dbReference>
<keyword evidence="9 20" id="KW-0788">Thiol protease</keyword>
<dbReference type="GO" id="GO:0051301">
    <property type="term" value="P:cell division"/>
    <property type="evidence" value="ECO:0007669"/>
    <property type="project" value="UniProtKB-KW"/>
</dbReference>
<evidence type="ECO:0000256" key="20">
    <source>
        <dbReference type="RuleBase" id="RU366025"/>
    </source>
</evidence>
<comment type="subunit">
    <text evidence="18">Homotetramer. Associates with late pre-40S ribosomes. Interacts with CEP78; promoting deubiquitination of tektins.</text>
</comment>
<keyword evidence="15" id="KW-0539">Nucleus</keyword>
<dbReference type="PROSITE" id="PS00973">
    <property type="entry name" value="USP_2"/>
    <property type="match status" value="1"/>
</dbReference>
<keyword evidence="3 20" id="KW-0645">Protease</keyword>
<feature type="domain" description="UBP-type" evidence="23">
    <location>
        <begin position="8"/>
        <end position="128"/>
    </location>
</feature>
<dbReference type="Pfam" id="PF00443">
    <property type="entry name" value="UCH"/>
    <property type="match status" value="2"/>
</dbReference>
<evidence type="ECO:0000259" key="23">
    <source>
        <dbReference type="PROSITE" id="PS50271"/>
    </source>
</evidence>
<evidence type="ECO:0000256" key="12">
    <source>
        <dbReference type="ARBA" id="ARBA00023015"/>
    </source>
</evidence>
<feature type="compositionally biased region" description="Basic and acidic residues" evidence="21">
    <location>
        <begin position="145"/>
        <end position="167"/>
    </location>
</feature>
<dbReference type="AlphaFoldDB" id="A0A8C6AQD9"/>
<dbReference type="InterPro" id="IPR038765">
    <property type="entry name" value="Papain-like_cys_pep_sf"/>
</dbReference>
<dbReference type="Proteomes" id="UP000694561">
    <property type="component" value="Unplaced"/>
</dbReference>
<evidence type="ECO:0000313" key="24">
    <source>
        <dbReference type="Ensembl" id="ENSMMNP00015004405.1"/>
    </source>
</evidence>
<dbReference type="SUPFAM" id="SSF54001">
    <property type="entry name" value="Cysteine proteinases"/>
    <property type="match status" value="1"/>
</dbReference>
<dbReference type="GeneTree" id="ENSGT00940000156013"/>
<dbReference type="GO" id="GO:0008270">
    <property type="term" value="F:zinc ion binding"/>
    <property type="evidence" value="ECO:0007669"/>
    <property type="project" value="UniProtKB-KW"/>
</dbReference>
<dbReference type="EC" id="3.4.19.12" evidence="20"/>
<keyword evidence="13" id="KW-0010">Activator</keyword>
<comment type="function">
    <text evidence="20">Deubiquitinating enzyme that removes conjugated ubiquitin from specific proteins to regulate different cellular processes.</text>
</comment>
<reference evidence="24" key="2">
    <citation type="submission" date="2025-09" db="UniProtKB">
        <authorList>
            <consortium name="Ensembl"/>
        </authorList>
    </citation>
    <scope>IDENTIFICATION</scope>
</reference>
<dbReference type="InterPro" id="IPR001394">
    <property type="entry name" value="Peptidase_C19_UCH"/>
</dbReference>
<dbReference type="InterPro" id="IPR013083">
    <property type="entry name" value="Znf_RING/FYVE/PHD"/>
</dbReference>
<keyword evidence="14" id="KW-0804">Transcription</keyword>
<dbReference type="InterPro" id="IPR050164">
    <property type="entry name" value="Peptidase_C19"/>
</dbReference>
<evidence type="ECO:0000256" key="4">
    <source>
        <dbReference type="ARBA" id="ARBA00022723"/>
    </source>
</evidence>
<dbReference type="PROSITE" id="PS00972">
    <property type="entry name" value="USP_1"/>
    <property type="match status" value="1"/>
</dbReference>
<comment type="catalytic activity">
    <reaction evidence="1 20">
        <text>Thiol-dependent hydrolysis of ester, thioester, amide, peptide and isopeptide bonds formed by the C-terminal Gly of ubiquitin (a 76-residue protein attached to proteins as an intracellular targeting signal).</text>
        <dbReference type="EC" id="3.4.19.12"/>
    </reaction>
</comment>
<evidence type="ECO:0000256" key="6">
    <source>
        <dbReference type="ARBA" id="ARBA00022776"/>
    </source>
</evidence>
<dbReference type="Gene3D" id="3.30.40.10">
    <property type="entry name" value="Zinc/RING finger domain, C3HC4 (zinc finger)"/>
    <property type="match status" value="1"/>
</dbReference>
<dbReference type="Pfam" id="PF02148">
    <property type="entry name" value="zf-UBP"/>
    <property type="match status" value="1"/>
</dbReference>
<dbReference type="FunFam" id="3.30.40.10:FF:000147">
    <property type="entry name" value="Ubiquitin carboxyl-terminal hydrolase 16"/>
    <property type="match status" value="1"/>
</dbReference>
<evidence type="ECO:0000256" key="13">
    <source>
        <dbReference type="ARBA" id="ARBA00023159"/>
    </source>
</evidence>
<sequence length="783" mass="89063">MGAVAVEPMCRHIRKGLEQGNLKKALVNVEWNICQDCKTDNKVKDKSEEETEENPSVWLCLKCGHQGCGRNSQEQHALKHYMTPRSEPHCLVLSLDNWSVWCYLCDDEVQYCNSNRLGQVVDYVRKQAGITAPKSAAKDSGNIELENKKLEKESKNEQEREKKENMAKENPSMNSTSQITVKGLSNLGNTCFFNAVMQNLSQTPVLRELLKEVKMSGTIVKIEPPDLALTEPLEINLEPPGPLTLAMSRFLNEMQETKKGIVTPRELFSQVCKKAVRFKGYQQQDSQELLRYLLDGMRAEERQRVSKGILKAFGNSTEKLDEELKNKVKDYEKKKSVPSFVDRVFGGELTSTIMCDECRTVSLVHESFLDLSLPVLDDQSGKKSINDKNLKKTMDDEDKESEEEKDNDSYIKERNDILSGTSKHLQKKAKKQAKKQAKNQRRQQKIQGKVLYLNDICAIDHPEGNECEVEMSLQREVDIKSNHISQEEVIHKEYCVNQKDLNGHEKMIESITDNQKSTEEVDMKNVNMDNDLKVLASPAECTRNLNGAYMKEGSSGEVDISSGFKNLNLNAALQPDEINLEILNDDHTPGMKVYEVVNEDPETAFSTLANREAFSTDECSIQHCLYQFTRNEKLRDANKLLCEVCTRRQYSGPKANIKGEKKHVYTNAKKQMLISLAPPVLTLHLKRFQQNVAEENTRVLYSLYGVVEHSGTMRSGHYTAYAKARSANSHLSNLVLHGDILQDFEMESTKGQWFHISDTHVQAVPTTKVLNSQAYLLFYERIL</sequence>
<evidence type="ECO:0000256" key="3">
    <source>
        <dbReference type="ARBA" id="ARBA00022670"/>
    </source>
</evidence>
<dbReference type="GO" id="GO:0016579">
    <property type="term" value="P:protein deubiquitination"/>
    <property type="evidence" value="ECO:0007669"/>
    <property type="project" value="InterPro"/>
</dbReference>
<evidence type="ECO:0000256" key="2">
    <source>
        <dbReference type="ARBA" id="ARBA00022618"/>
    </source>
</evidence>
<keyword evidence="16" id="KW-0131">Cell cycle</keyword>
<dbReference type="InterPro" id="IPR001607">
    <property type="entry name" value="Znf_UBP"/>
</dbReference>
<evidence type="ECO:0000256" key="9">
    <source>
        <dbReference type="ARBA" id="ARBA00022807"/>
    </source>
</evidence>
<organism evidence="24 25">
    <name type="scientific">Monodon monoceros</name>
    <name type="common">Narwhal</name>
    <name type="synonym">Ceratodon monodon</name>
    <dbReference type="NCBI Taxonomy" id="40151"/>
    <lineage>
        <taxon>Eukaryota</taxon>
        <taxon>Metazoa</taxon>
        <taxon>Chordata</taxon>
        <taxon>Craniata</taxon>
        <taxon>Vertebrata</taxon>
        <taxon>Euteleostomi</taxon>
        <taxon>Mammalia</taxon>
        <taxon>Eutheria</taxon>
        <taxon>Laurasiatheria</taxon>
        <taxon>Artiodactyla</taxon>
        <taxon>Whippomorpha</taxon>
        <taxon>Cetacea</taxon>
        <taxon>Odontoceti</taxon>
        <taxon>Monodontidae</taxon>
        <taxon>Monodon</taxon>
    </lineage>
</organism>
<evidence type="ECO:0000313" key="25">
    <source>
        <dbReference type="Proteomes" id="UP000694561"/>
    </source>
</evidence>
<feature type="compositionally biased region" description="Basic residues" evidence="21">
    <location>
        <begin position="424"/>
        <end position="444"/>
    </location>
</feature>
<evidence type="ECO:0000256" key="17">
    <source>
        <dbReference type="ARBA" id="ARBA00057173"/>
    </source>
</evidence>
<evidence type="ECO:0000256" key="10">
    <source>
        <dbReference type="ARBA" id="ARBA00022833"/>
    </source>
</evidence>
<feature type="region of interest" description="Disordered" evidence="21">
    <location>
        <begin position="380"/>
        <end position="444"/>
    </location>
</feature>
<feature type="compositionally biased region" description="Acidic residues" evidence="21">
    <location>
        <begin position="395"/>
        <end position="406"/>
    </location>
</feature>
<dbReference type="Gene3D" id="3.90.70.10">
    <property type="entry name" value="Cysteine proteinases"/>
    <property type="match status" value="2"/>
</dbReference>
<keyword evidence="10" id="KW-0862">Zinc</keyword>
<dbReference type="PANTHER" id="PTHR24006">
    <property type="entry name" value="UBIQUITIN CARBOXYL-TERMINAL HYDROLASE"/>
    <property type="match status" value="1"/>
</dbReference>
<evidence type="ECO:0000256" key="18">
    <source>
        <dbReference type="ARBA" id="ARBA00066221"/>
    </source>
</evidence>
<dbReference type="InterPro" id="IPR028889">
    <property type="entry name" value="USP"/>
</dbReference>
<dbReference type="SUPFAM" id="SSF57850">
    <property type="entry name" value="RING/U-box"/>
    <property type="match status" value="1"/>
</dbReference>
<dbReference type="PANTHER" id="PTHR24006:SF852">
    <property type="entry name" value="UBIQUITIN CARBOXYL-TERMINAL HYDROLASE"/>
    <property type="match status" value="1"/>
</dbReference>
<dbReference type="GO" id="GO:0005634">
    <property type="term" value="C:nucleus"/>
    <property type="evidence" value="ECO:0007669"/>
    <property type="project" value="TreeGrafter"/>
</dbReference>
<dbReference type="SMART" id="SM00290">
    <property type="entry name" value="ZnF_UBP"/>
    <property type="match status" value="1"/>
</dbReference>
<feature type="compositionally biased region" description="Basic and acidic residues" evidence="21">
    <location>
        <begin position="407"/>
        <end position="416"/>
    </location>
</feature>
<evidence type="ECO:0000259" key="22">
    <source>
        <dbReference type="PROSITE" id="PS50235"/>
    </source>
</evidence>
<keyword evidence="7 20" id="KW-0833">Ubl conjugation pathway</keyword>
<name>A0A8C6AQD9_MONMO</name>
<dbReference type="GO" id="GO:0004843">
    <property type="term" value="F:cysteine-type deubiquitinase activity"/>
    <property type="evidence" value="ECO:0007669"/>
    <property type="project" value="UniProtKB-UniRule"/>
</dbReference>
<feature type="domain" description="USP" evidence="22">
    <location>
        <begin position="182"/>
        <end position="782"/>
    </location>
</feature>
<evidence type="ECO:0000256" key="11">
    <source>
        <dbReference type="ARBA" id="ARBA00022853"/>
    </source>
</evidence>
<evidence type="ECO:0000256" key="1">
    <source>
        <dbReference type="ARBA" id="ARBA00000707"/>
    </source>
</evidence>
<dbReference type="InterPro" id="IPR018200">
    <property type="entry name" value="USP_CS"/>
</dbReference>
<evidence type="ECO:0000256" key="21">
    <source>
        <dbReference type="SAM" id="MobiDB-lite"/>
    </source>
</evidence>
<keyword evidence="8 20" id="KW-0378">Hydrolase</keyword>
<feature type="region of interest" description="Disordered" evidence="21">
    <location>
        <begin position="134"/>
        <end position="176"/>
    </location>
</feature>
<comment type="similarity">
    <text evidence="20">Belongs to the peptidase C19 family.</text>
</comment>
<evidence type="ECO:0000256" key="14">
    <source>
        <dbReference type="ARBA" id="ARBA00023163"/>
    </source>
</evidence>
<keyword evidence="5 19" id="KW-0863">Zinc-finger</keyword>
<evidence type="ECO:0000256" key="16">
    <source>
        <dbReference type="ARBA" id="ARBA00023306"/>
    </source>
</evidence>
<evidence type="ECO:0000256" key="8">
    <source>
        <dbReference type="ARBA" id="ARBA00022801"/>
    </source>
</evidence>
<keyword evidence="11" id="KW-0156">Chromatin regulator</keyword>
<evidence type="ECO:0000256" key="5">
    <source>
        <dbReference type="ARBA" id="ARBA00022771"/>
    </source>
</evidence>
<reference evidence="24" key="1">
    <citation type="submission" date="2025-08" db="UniProtKB">
        <authorList>
            <consortium name="Ensembl"/>
        </authorList>
    </citation>
    <scope>IDENTIFICATION</scope>
</reference>
<dbReference type="PROSITE" id="PS50271">
    <property type="entry name" value="ZF_UBP"/>
    <property type="match status" value="1"/>
</dbReference>
<keyword evidence="25" id="KW-1185">Reference proteome</keyword>
<dbReference type="FunFam" id="3.90.70.10:FF:000045">
    <property type="entry name" value="Ubiquitin carboxyl-terminal hydrolase 16"/>
    <property type="match status" value="1"/>
</dbReference>
<proteinExistence type="inferred from homology"/>
<dbReference type="GO" id="GO:0005829">
    <property type="term" value="C:cytosol"/>
    <property type="evidence" value="ECO:0007669"/>
    <property type="project" value="TreeGrafter"/>
</dbReference>
<evidence type="ECO:0000256" key="7">
    <source>
        <dbReference type="ARBA" id="ARBA00022786"/>
    </source>
</evidence>
<gene>
    <name evidence="24" type="primary">USP16</name>
</gene>
<dbReference type="PROSITE" id="PS50235">
    <property type="entry name" value="USP_3"/>
    <property type="match status" value="1"/>
</dbReference>
<keyword evidence="4" id="KW-0479">Metal-binding</keyword>
<evidence type="ECO:0000256" key="15">
    <source>
        <dbReference type="ARBA" id="ARBA00023242"/>
    </source>
</evidence>
<dbReference type="GO" id="GO:0006508">
    <property type="term" value="P:proteolysis"/>
    <property type="evidence" value="ECO:0007669"/>
    <property type="project" value="UniProtKB-KW"/>
</dbReference>
<evidence type="ECO:0000256" key="19">
    <source>
        <dbReference type="PROSITE-ProRule" id="PRU00502"/>
    </source>
</evidence>
<feature type="compositionally biased region" description="Basic and acidic residues" evidence="21">
    <location>
        <begin position="380"/>
        <end position="394"/>
    </location>
</feature>
<accession>A0A8C6AQD9</accession>
<dbReference type="CDD" id="cd02667">
    <property type="entry name" value="Peptidase_C19K"/>
    <property type="match status" value="1"/>
</dbReference>